<keyword evidence="4" id="KW-1185">Reference proteome</keyword>
<feature type="transmembrane region" description="Helical" evidence="2">
    <location>
        <begin position="18"/>
        <end position="35"/>
    </location>
</feature>
<reference evidence="3 4" key="1">
    <citation type="submission" date="2023-03" db="EMBL/GenBank/DDBJ databases">
        <title>Draft genome sequence of type strain Streptomyces ferralitis JCM 14344.</title>
        <authorList>
            <person name="Klaysubun C."/>
            <person name="Duangmal K."/>
        </authorList>
    </citation>
    <scope>NUCLEOTIDE SEQUENCE [LARGE SCALE GENOMIC DNA]</scope>
    <source>
        <strain evidence="3 4">JCM 14344</strain>
    </source>
</reference>
<evidence type="ECO:0000256" key="2">
    <source>
        <dbReference type="SAM" id="Phobius"/>
    </source>
</evidence>
<feature type="compositionally biased region" description="Low complexity" evidence="1">
    <location>
        <begin position="214"/>
        <end position="227"/>
    </location>
</feature>
<dbReference type="EMBL" id="JARHTQ010000001">
    <property type="protein sequence ID" value="MDF2254372.1"/>
    <property type="molecule type" value="Genomic_DNA"/>
</dbReference>
<name>A0ABT5YSM2_9ACTN</name>
<evidence type="ECO:0000313" key="4">
    <source>
        <dbReference type="Proteomes" id="UP001220022"/>
    </source>
</evidence>
<organism evidence="3 4">
    <name type="scientific">Streptantibioticus ferralitis</name>
    <dbReference type="NCBI Taxonomy" id="236510"/>
    <lineage>
        <taxon>Bacteria</taxon>
        <taxon>Bacillati</taxon>
        <taxon>Actinomycetota</taxon>
        <taxon>Actinomycetes</taxon>
        <taxon>Kitasatosporales</taxon>
        <taxon>Streptomycetaceae</taxon>
        <taxon>Streptantibioticus</taxon>
    </lineage>
</organism>
<feature type="transmembrane region" description="Helical" evidence="2">
    <location>
        <begin position="80"/>
        <end position="98"/>
    </location>
</feature>
<feature type="region of interest" description="Disordered" evidence="1">
    <location>
        <begin position="358"/>
        <end position="378"/>
    </location>
</feature>
<proteinExistence type="predicted"/>
<keyword evidence="2" id="KW-1133">Transmembrane helix</keyword>
<evidence type="ECO:0000256" key="1">
    <source>
        <dbReference type="SAM" id="MobiDB-lite"/>
    </source>
</evidence>
<feature type="compositionally biased region" description="Basic and acidic residues" evidence="1">
    <location>
        <begin position="273"/>
        <end position="312"/>
    </location>
</feature>
<evidence type="ECO:0000313" key="3">
    <source>
        <dbReference type="EMBL" id="MDF2254372.1"/>
    </source>
</evidence>
<gene>
    <name evidence="3" type="ORF">P2L57_01110</name>
</gene>
<dbReference type="Proteomes" id="UP001220022">
    <property type="component" value="Unassembled WGS sequence"/>
</dbReference>
<keyword evidence="2" id="KW-0812">Transmembrane</keyword>
<protein>
    <submittedName>
        <fullName evidence="3">DUF2637 domain-containing protein</fullName>
    </submittedName>
</protein>
<feature type="transmembrane region" description="Helical" evidence="2">
    <location>
        <begin position="119"/>
        <end position="141"/>
    </location>
</feature>
<dbReference type="RefSeq" id="WP_275806654.1">
    <property type="nucleotide sequence ID" value="NZ_BAAANM010000005.1"/>
</dbReference>
<accession>A0ABT5YSM2</accession>
<keyword evidence="2" id="KW-0472">Membrane</keyword>
<comment type="caution">
    <text evidence="3">The sequence shown here is derived from an EMBL/GenBank/DDBJ whole genome shotgun (WGS) entry which is preliminary data.</text>
</comment>
<dbReference type="InterPro" id="IPR021235">
    <property type="entry name" value="DUF2637"/>
</dbReference>
<feature type="compositionally biased region" description="Basic and acidic residues" evidence="1">
    <location>
        <begin position="245"/>
        <end position="263"/>
    </location>
</feature>
<feature type="region of interest" description="Disordered" evidence="1">
    <location>
        <begin position="148"/>
        <end position="312"/>
    </location>
</feature>
<feature type="transmembrane region" description="Helical" evidence="2">
    <location>
        <begin position="47"/>
        <end position="68"/>
    </location>
</feature>
<sequence length="378" mass="40519">MNLATTPTTAHITGWDRAVIILLGAAGCALSYDALQQMAVAIHVRGFLTYLFPLVIDGFIAYGVRALLVLRTAPLGARAYVWTLFGTATTASIWANALHAVRLNELATRSGGLRLGDTVVAILSTLAPLALAGAVHLYILIARGPAGDGHRRHLGHRGQTERIPVTRPDRPGQKPASGQVTPGQPISALTPPLGQDSDRPALTAVTQDADGPMATEDSTPADSTTPDTEPDRSHPADPALGGADLRGHPETAATDTDRPDNRRSVTAPPVSRPTDDRPKHGHPVTDRTPETARPVTDPDSRTTGDRKVDPDTERLLEIAREAVMAQDKLTRKVVADAIRGQEIPLSNDRLTALMVRLRETNGQRNRGRAEEQPHECRT</sequence>
<dbReference type="Pfam" id="PF10935">
    <property type="entry name" value="DUF2637"/>
    <property type="match status" value="1"/>
</dbReference>